<evidence type="ECO:0000313" key="4">
    <source>
        <dbReference type="Proteomes" id="UP001143480"/>
    </source>
</evidence>
<keyword evidence="4" id="KW-1185">Reference proteome</keyword>
<name>A0A9W6NSD9_9ACTN</name>
<dbReference type="InterPro" id="IPR047650">
    <property type="entry name" value="Transpos_IS110"/>
</dbReference>
<sequence>MGRVIIGMDPHKRSATIEIINEREKILGQGRFGTDRDGYAAMLKLGRQHKDRLWAVEGCNGIGRHIAQRLVADGETVLDVPAKLSARARLFDTGQGRKTDPADAHLRRDRRAARRRSAAGCRR</sequence>
<dbReference type="RefSeq" id="WP_271190133.1">
    <property type="nucleotide sequence ID" value="NZ_BSFP01000100.1"/>
</dbReference>
<comment type="caution">
    <text evidence="3">The sequence shown here is derived from an EMBL/GenBank/DDBJ whole genome shotgun (WGS) entry which is preliminary data.</text>
</comment>
<evidence type="ECO:0000256" key="1">
    <source>
        <dbReference type="SAM" id="MobiDB-lite"/>
    </source>
</evidence>
<dbReference type="PANTHER" id="PTHR33055:SF16">
    <property type="entry name" value="TRANSPOSASE FOR INSERTION SEQUENCE ELEMENT IS1547"/>
    <property type="match status" value="1"/>
</dbReference>
<feature type="compositionally biased region" description="Basic residues" evidence="1">
    <location>
        <begin position="107"/>
        <end position="123"/>
    </location>
</feature>
<gene>
    <name evidence="3" type="ORF">GCM10017581_092980</name>
</gene>
<reference evidence="3" key="1">
    <citation type="journal article" date="2014" name="Int. J. Syst. Evol. Microbiol.">
        <title>Complete genome sequence of Corynebacterium casei LMG S-19264T (=DSM 44701T), isolated from a smear-ripened cheese.</title>
        <authorList>
            <consortium name="US DOE Joint Genome Institute (JGI-PGF)"/>
            <person name="Walter F."/>
            <person name="Albersmeier A."/>
            <person name="Kalinowski J."/>
            <person name="Ruckert C."/>
        </authorList>
    </citation>
    <scope>NUCLEOTIDE SEQUENCE</scope>
    <source>
        <strain evidence="3">VKM Ac-1321</strain>
    </source>
</reference>
<accession>A0A9W6NSD9</accession>
<dbReference type="GO" id="GO:0006313">
    <property type="term" value="P:DNA transposition"/>
    <property type="evidence" value="ECO:0007669"/>
    <property type="project" value="InterPro"/>
</dbReference>
<reference evidence="3" key="2">
    <citation type="submission" date="2023-01" db="EMBL/GenBank/DDBJ databases">
        <authorList>
            <person name="Sun Q."/>
            <person name="Evtushenko L."/>
        </authorList>
    </citation>
    <scope>NUCLEOTIDE SEQUENCE</scope>
    <source>
        <strain evidence="3">VKM Ac-1321</strain>
    </source>
</reference>
<protein>
    <recommendedName>
        <fullName evidence="2">Transposase IS110-like N-terminal domain-containing protein</fullName>
    </recommendedName>
</protein>
<dbReference type="InterPro" id="IPR002525">
    <property type="entry name" value="Transp_IS110-like_N"/>
</dbReference>
<dbReference type="GO" id="GO:0004803">
    <property type="term" value="F:transposase activity"/>
    <property type="evidence" value="ECO:0007669"/>
    <property type="project" value="InterPro"/>
</dbReference>
<organism evidence="3 4">
    <name type="scientific">Dactylosporangium matsuzakiense</name>
    <dbReference type="NCBI Taxonomy" id="53360"/>
    <lineage>
        <taxon>Bacteria</taxon>
        <taxon>Bacillati</taxon>
        <taxon>Actinomycetota</taxon>
        <taxon>Actinomycetes</taxon>
        <taxon>Micromonosporales</taxon>
        <taxon>Micromonosporaceae</taxon>
        <taxon>Dactylosporangium</taxon>
    </lineage>
</organism>
<evidence type="ECO:0000259" key="2">
    <source>
        <dbReference type="Pfam" id="PF01548"/>
    </source>
</evidence>
<dbReference type="Pfam" id="PF01548">
    <property type="entry name" value="DEDD_Tnp_IS110"/>
    <property type="match status" value="1"/>
</dbReference>
<dbReference type="Proteomes" id="UP001143480">
    <property type="component" value="Unassembled WGS sequence"/>
</dbReference>
<proteinExistence type="predicted"/>
<dbReference type="EMBL" id="BSFP01000100">
    <property type="protein sequence ID" value="GLL07544.1"/>
    <property type="molecule type" value="Genomic_DNA"/>
</dbReference>
<dbReference type="AlphaFoldDB" id="A0A9W6NSD9"/>
<dbReference type="GO" id="GO:0003677">
    <property type="term" value="F:DNA binding"/>
    <property type="evidence" value="ECO:0007669"/>
    <property type="project" value="InterPro"/>
</dbReference>
<evidence type="ECO:0000313" key="3">
    <source>
        <dbReference type="EMBL" id="GLL07544.1"/>
    </source>
</evidence>
<feature type="domain" description="Transposase IS110-like N-terminal" evidence="2">
    <location>
        <begin position="6"/>
        <end position="105"/>
    </location>
</feature>
<feature type="region of interest" description="Disordered" evidence="1">
    <location>
        <begin position="90"/>
        <end position="123"/>
    </location>
</feature>
<feature type="compositionally biased region" description="Basic and acidic residues" evidence="1">
    <location>
        <begin position="95"/>
        <end position="106"/>
    </location>
</feature>
<dbReference type="PANTHER" id="PTHR33055">
    <property type="entry name" value="TRANSPOSASE FOR INSERTION SEQUENCE ELEMENT IS1111A"/>
    <property type="match status" value="1"/>
</dbReference>